<evidence type="ECO:0000313" key="4">
    <source>
        <dbReference type="Proteomes" id="UP000188318"/>
    </source>
</evidence>
<organism evidence="3 4">
    <name type="scientific">Aspergillus carbonarius (strain ITEM 5010)</name>
    <dbReference type="NCBI Taxonomy" id="602072"/>
    <lineage>
        <taxon>Eukaryota</taxon>
        <taxon>Fungi</taxon>
        <taxon>Dikarya</taxon>
        <taxon>Ascomycota</taxon>
        <taxon>Pezizomycotina</taxon>
        <taxon>Eurotiomycetes</taxon>
        <taxon>Eurotiomycetidae</taxon>
        <taxon>Eurotiales</taxon>
        <taxon>Aspergillaceae</taxon>
        <taxon>Aspergillus</taxon>
        <taxon>Aspergillus subgen. Circumdati</taxon>
    </lineage>
</organism>
<dbReference type="VEuPathDB" id="FungiDB:ASPCADRAFT_208511"/>
<evidence type="ECO:0008006" key="5">
    <source>
        <dbReference type="Google" id="ProtNLM"/>
    </source>
</evidence>
<sequence>MSRIQSIIGYFLLLLPSPIVMATCYAPDGITLSDPRYIPCIGIQNEFSMCCRLNDSNPDQCWSNGLCYWPAENQYYRNFCSDQSWESPNCLPKTTCDDAARGSSNGTAQVVWCGNDSYCCGTNNDCCTSDQAFSLKPTLVAIGSNSNSTSSSTATVTATVTESVEGGSDGTGASSKKNVAIGVGVGVPLGVLSVVMLGAGYLWGRNITRARYEAVQQALPEGQMHAFEANSKPIYEVSEALPELPGSGRGSA</sequence>
<dbReference type="EMBL" id="KV907501">
    <property type="protein sequence ID" value="OOF94848.1"/>
    <property type="molecule type" value="Genomic_DNA"/>
</dbReference>
<keyword evidence="1" id="KW-0472">Membrane</keyword>
<dbReference type="OMA" id="PRYIPCI"/>
<dbReference type="STRING" id="602072.A0A1R3RK44"/>
<reference evidence="4" key="1">
    <citation type="journal article" date="2017" name="Genome Biol.">
        <title>Comparative genomics reveals high biological diversity and specific adaptations in the industrially and medically important fungal genus Aspergillus.</title>
        <authorList>
            <person name="de Vries R.P."/>
            <person name="Riley R."/>
            <person name="Wiebenga A."/>
            <person name="Aguilar-Osorio G."/>
            <person name="Amillis S."/>
            <person name="Uchima C.A."/>
            <person name="Anderluh G."/>
            <person name="Asadollahi M."/>
            <person name="Askin M."/>
            <person name="Barry K."/>
            <person name="Battaglia E."/>
            <person name="Bayram O."/>
            <person name="Benocci T."/>
            <person name="Braus-Stromeyer S.A."/>
            <person name="Caldana C."/>
            <person name="Canovas D."/>
            <person name="Cerqueira G.C."/>
            <person name="Chen F."/>
            <person name="Chen W."/>
            <person name="Choi C."/>
            <person name="Clum A."/>
            <person name="Dos Santos R.A."/>
            <person name="Damasio A.R."/>
            <person name="Diallinas G."/>
            <person name="Emri T."/>
            <person name="Fekete E."/>
            <person name="Flipphi M."/>
            <person name="Freyberg S."/>
            <person name="Gallo A."/>
            <person name="Gournas C."/>
            <person name="Habgood R."/>
            <person name="Hainaut M."/>
            <person name="Harispe M.L."/>
            <person name="Henrissat B."/>
            <person name="Hilden K.S."/>
            <person name="Hope R."/>
            <person name="Hossain A."/>
            <person name="Karabika E."/>
            <person name="Karaffa L."/>
            <person name="Karanyi Z."/>
            <person name="Krasevec N."/>
            <person name="Kuo A."/>
            <person name="Kusch H."/>
            <person name="LaButti K."/>
            <person name="Lagendijk E.L."/>
            <person name="Lapidus A."/>
            <person name="Levasseur A."/>
            <person name="Lindquist E."/>
            <person name="Lipzen A."/>
            <person name="Logrieco A.F."/>
            <person name="MacCabe A."/>
            <person name="Maekelae M.R."/>
            <person name="Malavazi I."/>
            <person name="Melin P."/>
            <person name="Meyer V."/>
            <person name="Mielnichuk N."/>
            <person name="Miskei M."/>
            <person name="Molnar A.P."/>
            <person name="Mule G."/>
            <person name="Ngan C.Y."/>
            <person name="Orejas M."/>
            <person name="Orosz E."/>
            <person name="Ouedraogo J.P."/>
            <person name="Overkamp K.M."/>
            <person name="Park H.-S."/>
            <person name="Perrone G."/>
            <person name="Piumi F."/>
            <person name="Punt P.J."/>
            <person name="Ram A.F."/>
            <person name="Ramon A."/>
            <person name="Rauscher S."/>
            <person name="Record E."/>
            <person name="Riano-Pachon D.M."/>
            <person name="Robert V."/>
            <person name="Roehrig J."/>
            <person name="Ruller R."/>
            <person name="Salamov A."/>
            <person name="Salih N.S."/>
            <person name="Samson R.A."/>
            <person name="Sandor E."/>
            <person name="Sanguinetti M."/>
            <person name="Schuetze T."/>
            <person name="Sepcic K."/>
            <person name="Shelest E."/>
            <person name="Sherlock G."/>
            <person name="Sophianopoulou V."/>
            <person name="Squina F.M."/>
            <person name="Sun H."/>
            <person name="Susca A."/>
            <person name="Todd R.B."/>
            <person name="Tsang A."/>
            <person name="Unkles S.E."/>
            <person name="van de Wiele N."/>
            <person name="van Rossen-Uffink D."/>
            <person name="Oliveira J.V."/>
            <person name="Vesth T.C."/>
            <person name="Visser J."/>
            <person name="Yu J.-H."/>
            <person name="Zhou M."/>
            <person name="Andersen M.R."/>
            <person name="Archer D.B."/>
            <person name="Baker S.E."/>
            <person name="Benoit I."/>
            <person name="Brakhage A.A."/>
            <person name="Braus G.H."/>
            <person name="Fischer R."/>
            <person name="Frisvad J.C."/>
            <person name="Goldman G.H."/>
            <person name="Houbraken J."/>
            <person name="Oakley B."/>
            <person name="Pocsi I."/>
            <person name="Scazzocchio C."/>
            <person name="Seiboth B."/>
            <person name="vanKuyk P.A."/>
            <person name="Wortman J."/>
            <person name="Dyer P.S."/>
            <person name="Grigoriev I.V."/>
        </authorList>
    </citation>
    <scope>NUCLEOTIDE SEQUENCE [LARGE SCALE GENOMIC DNA]</scope>
    <source>
        <strain evidence="4">ITEM 5010</strain>
    </source>
</reference>
<feature type="signal peptide" evidence="2">
    <location>
        <begin position="1"/>
        <end position="22"/>
    </location>
</feature>
<accession>A0A1R3RK44</accession>
<evidence type="ECO:0000256" key="2">
    <source>
        <dbReference type="SAM" id="SignalP"/>
    </source>
</evidence>
<protein>
    <recommendedName>
        <fullName evidence="5">Mid2 domain-containing protein</fullName>
    </recommendedName>
</protein>
<evidence type="ECO:0000313" key="3">
    <source>
        <dbReference type="EMBL" id="OOF94848.1"/>
    </source>
</evidence>
<proteinExistence type="predicted"/>
<keyword evidence="1" id="KW-0812">Transmembrane</keyword>
<keyword evidence="1" id="KW-1133">Transmembrane helix</keyword>
<dbReference type="AlphaFoldDB" id="A0A1R3RK44"/>
<feature type="transmembrane region" description="Helical" evidence="1">
    <location>
        <begin position="179"/>
        <end position="203"/>
    </location>
</feature>
<dbReference type="OrthoDB" id="5215637at2759"/>
<keyword evidence="2" id="KW-0732">Signal</keyword>
<feature type="chain" id="PRO_5012797196" description="Mid2 domain-containing protein" evidence="2">
    <location>
        <begin position="23"/>
        <end position="252"/>
    </location>
</feature>
<dbReference type="Proteomes" id="UP000188318">
    <property type="component" value="Unassembled WGS sequence"/>
</dbReference>
<gene>
    <name evidence="3" type="ORF">ASPCADRAFT_208511</name>
</gene>
<name>A0A1R3RK44_ASPC5</name>
<keyword evidence="4" id="KW-1185">Reference proteome</keyword>
<evidence type="ECO:0000256" key="1">
    <source>
        <dbReference type="SAM" id="Phobius"/>
    </source>
</evidence>